<feature type="region of interest" description="Disordered" evidence="1">
    <location>
        <begin position="1"/>
        <end position="27"/>
    </location>
</feature>
<dbReference type="InParanoid" id="F1A0L8"/>
<dbReference type="GO" id="GO:0006364">
    <property type="term" value="P:rRNA processing"/>
    <property type="evidence" value="ECO:0000318"/>
    <property type="project" value="GO_Central"/>
</dbReference>
<reference evidence="3" key="1">
    <citation type="journal article" date="2011" name="Genome Biol.">
        <title>Comparative genomics of the social amoebae Dictyostelium discoideum and Dictyostelium purpureum.</title>
        <authorList>
            <consortium name="US DOE Joint Genome Institute (JGI-PGF)"/>
            <person name="Sucgang R."/>
            <person name="Kuo A."/>
            <person name="Tian X."/>
            <person name="Salerno W."/>
            <person name="Parikh A."/>
            <person name="Feasley C.L."/>
            <person name="Dalin E."/>
            <person name="Tu H."/>
            <person name="Huang E."/>
            <person name="Barry K."/>
            <person name="Lindquist E."/>
            <person name="Shapiro H."/>
            <person name="Bruce D."/>
            <person name="Schmutz J."/>
            <person name="Salamov A."/>
            <person name="Fey P."/>
            <person name="Gaudet P."/>
            <person name="Anjard C."/>
            <person name="Babu M.M."/>
            <person name="Basu S."/>
            <person name="Bushmanova Y."/>
            <person name="van der Wel H."/>
            <person name="Katoh-Kurasawa M."/>
            <person name="Dinh C."/>
            <person name="Coutinho P.M."/>
            <person name="Saito T."/>
            <person name="Elias M."/>
            <person name="Schaap P."/>
            <person name="Kay R.R."/>
            <person name="Henrissat B."/>
            <person name="Eichinger L."/>
            <person name="Rivero F."/>
            <person name="Putnam N.H."/>
            <person name="West C.M."/>
            <person name="Loomis W.F."/>
            <person name="Chisholm R.L."/>
            <person name="Shaulsky G."/>
            <person name="Strassmann J.E."/>
            <person name="Queller D.C."/>
            <person name="Kuspa A."/>
            <person name="Grigoriev I.V."/>
        </authorList>
    </citation>
    <scope>NUCLEOTIDE SEQUENCE [LARGE SCALE GENOMIC DNA]</scope>
    <source>
        <strain evidence="3">QSDP1</strain>
    </source>
</reference>
<feature type="region of interest" description="Disordered" evidence="1">
    <location>
        <begin position="770"/>
        <end position="867"/>
    </location>
</feature>
<dbReference type="InterPro" id="IPR016024">
    <property type="entry name" value="ARM-type_fold"/>
</dbReference>
<evidence type="ECO:0000256" key="1">
    <source>
        <dbReference type="SAM" id="MobiDB-lite"/>
    </source>
</evidence>
<feature type="region of interest" description="Disordered" evidence="1">
    <location>
        <begin position="881"/>
        <end position="925"/>
    </location>
</feature>
<name>F1A0L8_DICPU</name>
<feature type="compositionally biased region" description="Polar residues" evidence="1">
    <location>
        <begin position="881"/>
        <end position="891"/>
    </location>
</feature>
<dbReference type="Proteomes" id="UP000001064">
    <property type="component" value="Unassembled WGS sequence"/>
</dbReference>
<dbReference type="GO" id="GO:0005634">
    <property type="term" value="C:nucleus"/>
    <property type="evidence" value="ECO:0000318"/>
    <property type="project" value="GO_Central"/>
</dbReference>
<evidence type="ECO:0000313" key="2">
    <source>
        <dbReference type="EMBL" id="EGC30258.1"/>
    </source>
</evidence>
<feature type="compositionally biased region" description="Acidic residues" evidence="1">
    <location>
        <begin position="775"/>
        <end position="812"/>
    </location>
</feature>
<feature type="region of interest" description="Disordered" evidence="1">
    <location>
        <begin position="326"/>
        <end position="348"/>
    </location>
</feature>
<gene>
    <name evidence="2" type="ORF">DICPUDRAFT_50833</name>
</gene>
<keyword evidence="3" id="KW-1185">Reference proteome</keyword>
<feature type="compositionally biased region" description="Basic and acidic residues" evidence="1">
    <location>
        <begin position="854"/>
        <end position="864"/>
    </location>
</feature>
<organism evidence="2 3">
    <name type="scientific">Dictyostelium purpureum</name>
    <name type="common">Slime mold</name>
    <dbReference type="NCBI Taxonomy" id="5786"/>
    <lineage>
        <taxon>Eukaryota</taxon>
        <taxon>Amoebozoa</taxon>
        <taxon>Evosea</taxon>
        <taxon>Eumycetozoa</taxon>
        <taxon>Dictyostelia</taxon>
        <taxon>Dictyosteliales</taxon>
        <taxon>Dictyosteliaceae</taxon>
        <taxon>Dictyostelium</taxon>
    </lineage>
</organism>
<dbReference type="Gene3D" id="1.25.10.10">
    <property type="entry name" value="Leucine-rich Repeat Variant"/>
    <property type="match status" value="1"/>
</dbReference>
<dbReference type="VEuPathDB" id="AmoebaDB:DICPUDRAFT_50833"/>
<dbReference type="eggNOG" id="ENOG502RSTJ">
    <property type="taxonomic scope" value="Eukaryota"/>
</dbReference>
<proteinExistence type="predicted"/>
<dbReference type="OrthoDB" id="20900at2759"/>
<dbReference type="GeneID" id="10510833"/>
<dbReference type="EMBL" id="GL871343">
    <property type="protein sequence ID" value="EGC30258.1"/>
    <property type="molecule type" value="Genomic_DNA"/>
</dbReference>
<dbReference type="STRING" id="5786.F1A0L8"/>
<dbReference type="RefSeq" id="XP_003293210.1">
    <property type="nucleotide sequence ID" value="XM_003293162.1"/>
</dbReference>
<dbReference type="KEGG" id="dpp:DICPUDRAFT_50833"/>
<feature type="compositionally biased region" description="Acidic residues" evidence="1">
    <location>
        <begin position="823"/>
        <end position="853"/>
    </location>
</feature>
<accession>F1A0L8</accession>
<protein>
    <submittedName>
        <fullName evidence="2">Uncharacterized protein</fullName>
    </submittedName>
</protein>
<dbReference type="PANTHER" id="PTHR34105:SF1">
    <property type="entry name" value="PROLINE-, GLUTAMIC ACID- AND LEUCINE-RICH PROTEIN 1"/>
    <property type="match status" value="1"/>
</dbReference>
<dbReference type="FunCoup" id="F1A0L8">
    <property type="interactions" value="44"/>
</dbReference>
<feature type="compositionally biased region" description="Low complexity" evidence="1">
    <location>
        <begin position="8"/>
        <end position="25"/>
    </location>
</feature>
<dbReference type="SUPFAM" id="SSF48371">
    <property type="entry name" value="ARM repeat"/>
    <property type="match status" value="1"/>
</dbReference>
<evidence type="ECO:0000313" key="3">
    <source>
        <dbReference type="Proteomes" id="UP000001064"/>
    </source>
</evidence>
<dbReference type="AlphaFoldDB" id="F1A0L8"/>
<dbReference type="InterPro" id="IPR011989">
    <property type="entry name" value="ARM-like"/>
</dbReference>
<dbReference type="PANTHER" id="PTHR34105">
    <property type="entry name" value="PROLINE-, GLUTAMIC ACID- AND LEUCINE-RICH PROTEIN 1"/>
    <property type="match status" value="1"/>
</dbReference>
<feature type="compositionally biased region" description="Acidic residues" evidence="1">
    <location>
        <begin position="909"/>
        <end position="925"/>
    </location>
</feature>
<sequence length="925" mass="103454">MKKVKTDNNNNQTSKQNTNKNNNNSGNTLSHENILKSIIDSYIVPLTNGENNRGFFDVKTYLPNVIVLLHQNQCLKKCLDSSVKLSAEGVKLRERWMEILNYLLKPSNSNLWVGIHLLCETIRVCDYDIMISKLDQWLALLTQLVEGQKKSIQQKQNGASNKLAYKSGSKKEENNITFKEYGSIIIVLSLLVEKATKWNDLKRTITNNTVMSPIVHLILTSLDKDLGYPDECKVDSLVAITSLIQSASTALKPYLNKIETLVYPLLFNNNKSIQESASSVIAHLPQCVGINSTEFYWDVSVQKILKEMNDIIDNVFTFLEDDDKQNGGGNKTHVDSPKVASGANSSRQINLPSTSKLINIGDDANSMLKSLVNVKFPEAPKEPHLQTSFYIKAFFGLSHCLLRIFSTSSATASPVPIDEVIKLICRILNPNLNHLTFSNLIMSFSISQMIYIIQQLHLQAFIILSGILKIFRKSLLVHCKTISALLLRPLKSLNYSLMSPIIHAQIYSTISDAVESFGASSSESLAVPVLKILLRDILPYIPESISQTASTTAVSNGKQQSANSTTASSSVIQQNIRNTINQTIGNVDTTLQDFNSLTIKQNSLTALSSILLHCGSYLQQQQQQGYSSSNAFEEEQSTNINNTNKNILRFEIDQLLVSLLLECQSLASVKKNSITYLNSSYNCWRYRSKLYECLIHCVLKPVSNTPPVLPYAMRIFTNGMNTDHYPRVRTICCKGLSVCESIIHPQTPSLSTTQSVHSLSMNLNYKGGSSTNILSDDEGDNLSDDEDYDSLNDSDDLDDLDEGNIDEEDDDLNEKIEINSNDLETDDLDESIQEEQEEEEQEEEEEEEEEEQETESKEEIKLVKGQENNNVVMKTSLFSASTITQQQNSVKISKIETKKSFSATSAAPIEDEDDDNDLDLPDIED</sequence>
<dbReference type="OMA" id="CESIIHP"/>